<name>A0A2S0KMD1_9FIRM</name>
<evidence type="ECO:0000313" key="8">
    <source>
        <dbReference type="Proteomes" id="UP000237947"/>
    </source>
</evidence>
<feature type="transmembrane region" description="Helical" evidence="6">
    <location>
        <begin position="102"/>
        <end position="121"/>
    </location>
</feature>
<evidence type="ECO:0000256" key="3">
    <source>
        <dbReference type="ARBA" id="ARBA00022692"/>
    </source>
</evidence>
<keyword evidence="3 6" id="KW-0812">Transmembrane</keyword>
<keyword evidence="4 6" id="KW-1133">Transmembrane helix</keyword>
<evidence type="ECO:0008006" key="9">
    <source>
        <dbReference type="Google" id="ProtNLM"/>
    </source>
</evidence>
<organism evidence="7 8">
    <name type="scientific">Fastidiosipila sanguinis</name>
    <dbReference type="NCBI Taxonomy" id="236753"/>
    <lineage>
        <taxon>Bacteria</taxon>
        <taxon>Bacillati</taxon>
        <taxon>Bacillota</taxon>
        <taxon>Clostridia</taxon>
        <taxon>Eubacteriales</taxon>
        <taxon>Oscillospiraceae</taxon>
        <taxon>Fastidiosipila</taxon>
    </lineage>
</organism>
<dbReference type="RefSeq" id="WP_106012175.1">
    <property type="nucleotide sequence ID" value="NZ_CP027226.1"/>
</dbReference>
<keyword evidence="2" id="KW-1003">Cell membrane</keyword>
<dbReference type="GO" id="GO:0005886">
    <property type="term" value="C:plasma membrane"/>
    <property type="evidence" value="ECO:0007669"/>
    <property type="project" value="UniProtKB-SubCell"/>
</dbReference>
<proteinExistence type="predicted"/>
<evidence type="ECO:0000256" key="6">
    <source>
        <dbReference type="SAM" id="Phobius"/>
    </source>
</evidence>
<evidence type="ECO:0000256" key="4">
    <source>
        <dbReference type="ARBA" id="ARBA00022989"/>
    </source>
</evidence>
<sequence>MDQKTELTFIEKIKYQAILLIPGMRILKTALGLFIISLIFSLTPLSRNNITHAAIAVVVGMQVDFKSSLQKSLSRIKGTFIAGVYAYLTISLLIHFNIEKTSIIYIFLISLLCIPLIKLLLFLRSKSSVLIACIVYVLITLGSAYENPAEYAFFRTIDTVIGLSLALFINWLPFLNTLGKKIDNLKNKAERALKIELSSNEFDNI</sequence>
<keyword evidence="5 6" id="KW-0472">Membrane</keyword>
<dbReference type="KEGG" id="fsa:C5Q98_02615"/>
<dbReference type="AlphaFoldDB" id="A0A2S0KMD1"/>
<dbReference type="Pfam" id="PF06081">
    <property type="entry name" value="ArAE_1"/>
    <property type="match status" value="1"/>
</dbReference>
<feature type="transmembrane region" description="Helical" evidence="6">
    <location>
        <begin position="78"/>
        <end position="96"/>
    </location>
</feature>
<keyword evidence="8" id="KW-1185">Reference proteome</keyword>
<feature type="transmembrane region" description="Helical" evidence="6">
    <location>
        <begin position="128"/>
        <end position="145"/>
    </location>
</feature>
<comment type="subcellular location">
    <subcellularLocation>
        <location evidence="1">Cell membrane</location>
        <topology evidence="1">Multi-pass membrane protein</topology>
    </subcellularLocation>
</comment>
<dbReference type="OrthoDB" id="1653617at2"/>
<protein>
    <recommendedName>
        <fullName evidence="9">FUSC family protein</fullName>
    </recommendedName>
</protein>
<gene>
    <name evidence="7" type="ORF">C5Q98_02615</name>
</gene>
<evidence type="ECO:0000256" key="5">
    <source>
        <dbReference type="ARBA" id="ARBA00023136"/>
    </source>
</evidence>
<feature type="transmembrane region" description="Helical" evidence="6">
    <location>
        <begin position="151"/>
        <end position="172"/>
    </location>
</feature>
<dbReference type="Proteomes" id="UP000237947">
    <property type="component" value="Chromosome"/>
</dbReference>
<evidence type="ECO:0000313" key="7">
    <source>
        <dbReference type="EMBL" id="AVM42190.1"/>
    </source>
</evidence>
<accession>A0A2S0KMD1</accession>
<feature type="transmembrane region" description="Helical" evidence="6">
    <location>
        <begin position="26"/>
        <end position="43"/>
    </location>
</feature>
<dbReference type="InterPro" id="IPR010343">
    <property type="entry name" value="ArAE_1"/>
</dbReference>
<reference evidence="8" key="1">
    <citation type="submission" date="2018-02" db="EMBL/GenBank/DDBJ databases">
        <authorList>
            <person name="Holder M.E."/>
            <person name="Ajami N.J."/>
            <person name="Petrosino J.F."/>
        </authorList>
    </citation>
    <scope>NUCLEOTIDE SEQUENCE [LARGE SCALE GENOMIC DNA]</scope>
    <source>
        <strain evidence="8">CCUG 47711</strain>
    </source>
</reference>
<dbReference type="EMBL" id="CP027226">
    <property type="protein sequence ID" value="AVM42190.1"/>
    <property type="molecule type" value="Genomic_DNA"/>
</dbReference>
<evidence type="ECO:0000256" key="1">
    <source>
        <dbReference type="ARBA" id="ARBA00004651"/>
    </source>
</evidence>
<evidence type="ECO:0000256" key="2">
    <source>
        <dbReference type="ARBA" id="ARBA00022475"/>
    </source>
</evidence>